<evidence type="ECO:0000313" key="2">
    <source>
        <dbReference type="Proteomes" id="UP000306319"/>
    </source>
</evidence>
<organism evidence="1 2">
    <name type="scientific">Lepagella muris</name>
    <dbReference type="NCBI Taxonomy" id="3032870"/>
    <lineage>
        <taxon>Bacteria</taxon>
        <taxon>Pseudomonadati</taxon>
        <taxon>Bacteroidota</taxon>
        <taxon>Bacteroidia</taxon>
        <taxon>Bacteroidales</taxon>
        <taxon>Muribaculaceae</taxon>
        <taxon>Lepagella</taxon>
    </lineage>
</organism>
<dbReference type="EMBL" id="SRYB01000008">
    <property type="protein sequence ID" value="TGY79153.1"/>
    <property type="molecule type" value="Genomic_DNA"/>
</dbReference>
<evidence type="ECO:0000313" key="1">
    <source>
        <dbReference type="EMBL" id="TGY79153.1"/>
    </source>
</evidence>
<protein>
    <submittedName>
        <fullName evidence="1">AAA family ATPase</fullName>
    </submittedName>
</protein>
<name>A0AC61RKH5_9BACT</name>
<reference evidence="1" key="1">
    <citation type="submission" date="2019-04" db="EMBL/GenBank/DDBJ databases">
        <title>Microbes associate with the intestines of laboratory mice.</title>
        <authorList>
            <person name="Navarre W."/>
            <person name="Wong E."/>
            <person name="Huang K."/>
            <person name="Tropini C."/>
            <person name="Ng K."/>
            <person name="Yu B."/>
        </authorList>
    </citation>
    <scope>NUCLEOTIDE SEQUENCE</scope>
    <source>
        <strain evidence="1">NM04_E33</strain>
    </source>
</reference>
<keyword evidence="2" id="KW-1185">Reference proteome</keyword>
<accession>A0AC61RKH5</accession>
<dbReference type="Proteomes" id="UP000306319">
    <property type="component" value="Unassembled WGS sequence"/>
</dbReference>
<comment type="caution">
    <text evidence="1">The sequence shown here is derived from an EMBL/GenBank/DDBJ whole genome shotgun (WGS) entry which is preliminary data.</text>
</comment>
<proteinExistence type="predicted"/>
<gene>
    <name evidence="1" type="ORF">E5331_07165</name>
</gene>
<sequence length="519" mass="58128">MTQNELQDIIRHSEVSTVQFKERIDDNYKIGTELVAFSNSKGGRLFIGIKDKTGEMNPLSYRETQDTCERLGDIATQNVDPHIGIEIDTVAVEGGNIVVVTIAEGINKPYKDNKGIIWAKQGSDKRRIIDNSEIAYMMAECGSFFPDEAAVADATIEDLDEGTLKLFFLDRFATPLEKKGISADNIRSKSIDTIVKAIAVNFSLRRLLANLHLIRPNGKLTVAAMLLFGIYPQRFLPAFTTKCVSFVGNTLGSKIFRDRVKDSDMEGNLLHQYNTIMNFFTRNLRIVQCGEEFNQQGEYEISLVALSELTVNALIHRSLTWEAPIRIFIFDDRVEIHSPGTLPRGLMVDDIERGTSIPRNRLLFNNAICLLPYSGIGTGIPRAIGEDTDIRFYNDENLHEFVIIIPRDVTFKSNEVDNGSNEVGVKSNEVDKGSNEVGVKSNEVDKGSNQVRTKVTKKQQDIINFCSVPRTTKEILDRVGVSNQSANRIRYINSLVDAGLLKPLFPESPTAPNQKYVRK</sequence>